<evidence type="ECO:0000313" key="2">
    <source>
        <dbReference type="Proteomes" id="UP001596189"/>
    </source>
</evidence>
<gene>
    <name evidence="1" type="ORF">ACFQDO_02785</name>
</gene>
<sequence length="120" mass="12803">MDPSLARKLLAAVRLVNGVLGLLAPSFLLRRLGTDPAVDRSGYYPFRMFGVRTIVIGADLLLLQGEQRRRAVRLAVLIHASDTVSAATAGLRGDLPRKPAVITTAISATNTALAIIATRE</sequence>
<evidence type="ECO:0000313" key="1">
    <source>
        <dbReference type="EMBL" id="MFC6006045.1"/>
    </source>
</evidence>
<dbReference type="EMBL" id="JBHSRD010000002">
    <property type="protein sequence ID" value="MFC6006045.1"/>
    <property type="molecule type" value="Genomic_DNA"/>
</dbReference>
<protein>
    <recommendedName>
        <fullName evidence="3">DUF4267 domain-containing protein</fullName>
    </recommendedName>
</protein>
<accession>A0ABW1JAT1</accession>
<evidence type="ECO:0008006" key="3">
    <source>
        <dbReference type="Google" id="ProtNLM"/>
    </source>
</evidence>
<name>A0ABW1JAT1_9ACTN</name>
<proteinExistence type="predicted"/>
<reference evidence="2" key="1">
    <citation type="journal article" date="2019" name="Int. J. Syst. Evol. Microbiol.">
        <title>The Global Catalogue of Microorganisms (GCM) 10K type strain sequencing project: providing services to taxonomists for standard genome sequencing and annotation.</title>
        <authorList>
            <consortium name="The Broad Institute Genomics Platform"/>
            <consortium name="The Broad Institute Genome Sequencing Center for Infectious Disease"/>
            <person name="Wu L."/>
            <person name="Ma J."/>
        </authorList>
    </citation>
    <scope>NUCLEOTIDE SEQUENCE [LARGE SCALE GENOMIC DNA]</scope>
    <source>
        <strain evidence="2">KACC 14249</strain>
    </source>
</reference>
<comment type="caution">
    <text evidence="1">The sequence shown here is derived from an EMBL/GenBank/DDBJ whole genome shotgun (WGS) entry which is preliminary data.</text>
</comment>
<keyword evidence="2" id="KW-1185">Reference proteome</keyword>
<dbReference type="RefSeq" id="WP_345716910.1">
    <property type="nucleotide sequence ID" value="NZ_BAABFP010000005.1"/>
</dbReference>
<organism evidence="1 2">
    <name type="scientific">Angustibacter luteus</name>
    <dbReference type="NCBI Taxonomy" id="658456"/>
    <lineage>
        <taxon>Bacteria</taxon>
        <taxon>Bacillati</taxon>
        <taxon>Actinomycetota</taxon>
        <taxon>Actinomycetes</taxon>
        <taxon>Kineosporiales</taxon>
        <taxon>Kineosporiaceae</taxon>
    </lineage>
</organism>
<dbReference type="Proteomes" id="UP001596189">
    <property type="component" value="Unassembled WGS sequence"/>
</dbReference>